<dbReference type="HOGENOM" id="CLU_2627569_0_0_4"/>
<protein>
    <submittedName>
        <fullName evidence="1">Uncharacterized protein</fullName>
    </submittedName>
</protein>
<gene>
    <name evidence="1" type="ORF">EIKCOROL_02429</name>
</gene>
<name>C0DYG4_EIKCO</name>
<sequence>MLTHEAAGKIVSTHPARADEGNLAEWEIHTENLSKVLTAYILRCLAGKWVSKIGGRDVAQFSANEILFCVRGLILFVG</sequence>
<comment type="caution">
    <text evidence="1">The sequence shown here is derived from an EMBL/GenBank/DDBJ whole genome shotgun (WGS) entry which is preliminary data.</text>
</comment>
<reference evidence="1 2" key="1">
    <citation type="submission" date="2009-01" db="EMBL/GenBank/DDBJ databases">
        <authorList>
            <person name="Fulton L."/>
            <person name="Clifton S."/>
            <person name="Chinwalla A.T."/>
            <person name="Mitreva M."/>
            <person name="Sodergren E."/>
            <person name="Weinstock G."/>
            <person name="Clifton S."/>
            <person name="Dooling D.J."/>
            <person name="Fulton B."/>
            <person name="Minx P."/>
            <person name="Pepin K.H."/>
            <person name="Johnson M."/>
            <person name="Bhonagiri V."/>
            <person name="Nash W.E."/>
            <person name="Mardis E.R."/>
            <person name="Wilson R.K."/>
        </authorList>
    </citation>
    <scope>NUCLEOTIDE SEQUENCE [LARGE SCALE GENOMIC DNA]</scope>
    <source>
        <strain evidence="1 2">ATCC 23834</strain>
    </source>
</reference>
<evidence type="ECO:0000313" key="2">
    <source>
        <dbReference type="Proteomes" id="UP000005837"/>
    </source>
</evidence>
<accession>C0DYG4</accession>
<evidence type="ECO:0000313" key="1">
    <source>
        <dbReference type="EMBL" id="EEG22884.1"/>
    </source>
</evidence>
<organism evidence="1 2">
    <name type="scientific">Eikenella corrodens ATCC 23834</name>
    <dbReference type="NCBI Taxonomy" id="546274"/>
    <lineage>
        <taxon>Bacteria</taxon>
        <taxon>Pseudomonadati</taxon>
        <taxon>Pseudomonadota</taxon>
        <taxon>Betaproteobacteria</taxon>
        <taxon>Neisseriales</taxon>
        <taxon>Neisseriaceae</taxon>
        <taxon>Eikenella</taxon>
    </lineage>
</organism>
<dbReference type="Proteomes" id="UP000005837">
    <property type="component" value="Unassembled WGS sequence"/>
</dbReference>
<proteinExistence type="predicted"/>
<feature type="non-terminal residue" evidence="1">
    <location>
        <position position="78"/>
    </location>
</feature>
<dbReference type="AlphaFoldDB" id="C0DYG4"/>
<dbReference type="EMBL" id="ACEA01000053">
    <property type="protein sequence ID" value="EEG22884.1"/>
    <property type="molecule type" value="Genomic_DNA"/>
</dbReference>